<reference evidence="2 3" key="1">
    <citation type="journal article" date="2018" name="Front. Plant Sci.">
        <title>Red Clover (Trifolium pratense) and Zigzag Clover (T. medium) - A Picture of Genomic Similarities and Differences.</title>
        <authorList>
            <person name="Dluhosova J."/>
            <person name="Istvanek J."/>
            <person name="Nedelnik J."/>
            <person name="Repkova J."/>
        </authorList>
    </citation>
    <scope>NUCLEOTIDE SEQUENCE [LARGE SCALE GENOMIC DNA]</scope>
    <source>
        <strain evidence="3">cv. 10/8</strain>
        <tissue evidence="2">Leaf</tissue>
    </source>
</reference>
<evidence type="ECO:0000256" key="1">
    <source>
        <dbReference type="SAM" id="MobiDB-lite"/>
    </source>
</evidence>
<feature type="region of interest" description="Disordered" evidence="1">
    <location>
        <begin position="30"/>
        <end position="61"/>
    </location>
</feature>
<evidence type="ECO:0000313" key="2">
    <source>
        <dbReference type="EMBL" id="MCI42064.1"/>
    </source>
</evidence>
<organism evidence="2 3">
    <name type="scientific">Trifolium medium</name>
    <dbReference type="NCBI Taxonomy" id="97028"/>
    <lineage>
        <taxon>Eukaryota</taxon>
        <taxon>Viridiplantae</taxon>
        <taxon>Streptophyta</taxon>
        <taxon>Embryophyta</taxon>
        <taxon>Tracheophyta</taxon>
        <taxon>Spermatophyta</taxon>
        <taxon>Magnoliopsida</taxon>
        <taxon>eudicotyledons</taxon>
        <taxon>Gunneridae</taxon>
        <taxon>Pentapetalae</taxon>
        <taxon>rosids</taxon>
        <taxon>fabids</taxon>
        <taxon>Fabales</taxon>
        <taxon>Fabaceae</taxon>
        <taxon>Papilionoideae</taxon>
        <taxon>50 kb inversion clade</taxon>
        <taxon>NPAAA clade</taxon>
        <taxon>Hologalegina</taxon>
        <taxon>IRL clade</taxon>
        <taxon>Trifolieae</taxon>
        <taxon>Trifolium</taxon>
    </lineage>
</organism>
<name>A0A392S144_9FABA</name>
<accession>A0A392S144</accession>
<proteinExistence type="predicted"/>
<dbReference type="Proteomes" id="UP000265520">
    <property type="component" value="Unassembled WGS sequence"/>
</dbReference>
<comment type="caution">
    <text evidence="2">The sequence shown here is derived from an EMBL/GenBank/DDBJ whole genome shotgun (WGS) entry which is preliminary data.</text>
</comment>
<sequence>MGRTNIVMQIEPCSLCGSYSNTSEAIIGDHPTLGNSTISRGVRDRNGDEGREFDGDAIDGNTSEHRGGLLVC</sequence>
<feature type="compositionally biased region" description="Basic and acidic residues" evidence="1">
    <location>
        <begin position="41"/>
        <end position="54"/>
    </location>
</feature>
<dbReference type="EMBL" id="LXQA010299757">
    <property type="protein sequence ID" value="MCI42064.1"/>
    <property type="molecule type" value="Genomic_DNA"/>
</dbReference>
<evidence type="ECO:0000313" key="3">
    <source>
        <dbReference type="Proteomes" id="UP000265520"/>
    </source>
</evidence>
<keyword evidence="3" id="KW-1185">Reference proteome</keyword>
<protein>
    <submittedName>
        <fullName evidence="2">Uncharacterized protein</fullName>
    </submittedName>
</protein>
<dbReference type="AlphaFoldDB" id="A0A392S144"/>